<dbReference type="GO" id="GO:0008270">
    <property type="term" value="F:zinc ion binding"/>
    <property type="evidence" value="ECO:0007669"/>
    <property type="project" value="UniProtKB-KW"/>
</dbReference>
<dbReference type="Gene3D" id="3.30.160.60">
    <property type="entry name" value="Classic Zinc Finger"/>
    <property type="match status" value="2"/>
</dbReference>
<evidence type="ECO:0000313" key="5">
    <source>
        <dbReference type="Proteomes" id="UP001165190"/>
    </source>
</evidence>
<feature type="domain" description="C2H2-type" evidence="3">
    <location>
        <begin position="260"/>
        <end position="287"/>
    </location>
</feature>
<dbReference type="PROSITE" id="PS00028">
    <property type="entry name" value="ZINC_FINGER_C2H2_1"/>
    <property type="match status" value="3"/>
</dbReference>
<keyword evidence="1" id="KW-0862">Zinc</keyword>
<dbReference type="AlphaFoldDB" id="A0A9W7JMB0"/>
<reference evidence="4" key="1">
    <citation type="submission" date="2023-05" db="EMBL/GenBank/DDBJ databases">
        <title>Genome and transcriptome analyses reveal genes involved in the formation of fine ridges on petal epidermal cells in Hibiscus trionum.</title>
        <authorList>
            <person name="Koshimizu S."/>
            <person name="Masuda S."/>
            <person name="Ishii T."/>
            <person name="Shirasu K."/>
            <person name="Hoshino A."/>
            <person name="Arita M."/>
        </authorList>
    </citation>
    <scope>NUCLEOTIDE SEQUENCE</scope>
    <source>
        <strain evidence="4">Hamamatsu line</strain>
    </source>
</reference>
<sequence>MENKSGKRSYGLRDNPKKSWKSLGSNGDDDNATSSSTLELQCKVCGKRFESMKALFGHMRHHSAKQRKEVNCQECGRKFKSLKALTAHMTAKGKRSKRLRYNNIGPNESSALVQIDQDIEDAALCLIMLSRGVNNWTQFNCFWESCDNKPILHSPFGSMNVFREKNISECKESGFEFCETEIKGRFSGETMNLGCIEVEPGQDLMQGLELTGLGSTKSSSSKDAMFDACDSEPGGDALNKLIITLLNSEKSDDSKNKNKYKCRICSKTFKSHQALGGHQTLHRKSNTCAVEPVEDRQQTSSFPEIESSCKLVMVEYAENSVDREMNEVTSYETGVYKRRKCLMCLKVFGSGQALGGHKRSHMSKDPGTSDKQPAEQLDLSNISSDIIDLNLPVLHNEEANGDTGFKSCRLGTDCKSEALLSLVAN</sequence>
<evidence type="ECO:0000259" key="3">
    <source>
        <dbReference type="PROSITE" id="PS50157"/>
    </source>
</evidence>
<keyword evidence="1" id="KW-0479">Metal-binding</keyword>
<proteinExistence type="predicted"/>
<comment type="caution">
    <text evidence="4">The sequence shown here is derived from an EMBL/GenBank/DDBJ whole genome shotgun (WGS) entry which is preliminary data.</text>
</comment>
<name>A0A9W7JMB0_HIBTR</name>
<dbReference type="SMART" id="SM00355">
    <property type="entry name" value="ZnF_C2H2"/>
    <property type="match status" value="4"/>
</dbReference>
<evidence type="ECO:0000256" key="1">
    <source>
        <dbReference type="PROSITE-ProRule" id="PRU00042"/>
    </source>
</evidence>
<dbReference type="InterPro" id="IPR013087">
    <property type="entry name" value="Znf_C2H2_type"/>
</dbReference>
<dbReference type="Proteomes" id="UP001165190">
    <property type="component" value="Unassembled WGS sequence"/>
</dbReference>
<dbReference type="Pfam" id="PF13912">
    <property type="entry name" value="zf-C2H2_6"/>
    <property type="match status" value="4"/>
</dbReference>
<feature type="region of interest" description="Disordered" evidence="2">
    <location>
        <begin position="1"/>
        <end position="34"/>
    </location>
</feature>
<organism evidence="4 5">
    <name type="scientific">Hibiscus trionum</name>
    <name type="common">Flower of an hour</name>
    <dbReference type="NCBI Taxonomy" id="183268"/>
    <lineage>
        <taxon>Eukaryota</taxon>
        <taxon>Viridiplantae</taxon>
        <taxon>Streptophyta</taxon>
        <taxon>Embryophyta</taxon>
        <taxon>Tracheophyta</taxon>
        <taxon>Spermatophyta</taxon>
        <taxon>Magnoliopsida</taxon>
        <taxon>eudicotyledons</taxon>
        <taxon>Gunneridae</taxon>
        <taxon>Pentapetalae</taxon>
        <taxon>rosids</taxon>
        <taxon>malvids</taxon>
        <taxon>Malvales</taxon>
        <taxon>Malvaceae</taxon>
        <taxon>Malvoideae</taxon>
        <taxon>Hibiscus</taxon>
    </lineage>
</organism>
<feature type="domain" description="C2H2-type" evidence="3">
    <location>
        <begin position="40"/>
        <end position="67"/>
    </location>
</feature>
<dbReference type="PANTHER" id="PTHR46869:SF9">
    <property type="entry name" value="C2H2-TYPE DOMAIN-CONTAINING PROTEIN"/>
    <property type="match status" value="1"/>
</dbReference>
<keyword evidence="5" id="KW-1185">Reference proteome</keyword>
<evidence type="ECO:0000313" key="4">
    <source>
        <dbReference type="EMBL" id="GMJ16243.1"/>
    </source>
</evidence>
<dbReference type="PANTHER" id="PTHR46869">
    <property type="entry name" value="C2H2-LIKE ZINC FINGER PROTEIN"/>
    <property type="match status" value="1"/>
</dbReference>
<keyword evidence="1" id="KW-0863">Zinc-finger</keyword>
<accession>A0A9W7JMB0</accession>
<dbReference type="OrthoDB" id="6077919at2759"/>
<protein>
    <recommendedName>
        <fullName evidence="3">C2H2-type domain-containing protein</fullName>
    </recommendedName>
</protein>
<evidence type="ECO:0000256" key="2">
    <source>
        <dbReference type="SAM" id="MobiDB-lite"/>
    </source>
</evidence>
<dbReference type="InterPro" id="IPR036236">
    <property type="entry name" value="Znf_C2H2_sf"/>
</dbReference>
<feature type="domain" description="C2H2-type" evidence="3">
    <location>
        <begin position="339"/>
        <end position="366"/>
    </location>
</feature>
<dbReference type="SUPFAM" id="SSF57667">
    <property type="entry name" value="beta-beta-alpha zinc fingers"/>
    <property type="match status" value="2"/>
</dbReference>
<gene>
    <name evidence="4" type="ORF">HRI_005293500</name>
</gene>
<dbReference type="PROSITE" id="PS50157">
    <property type="entry name" value="ZINC_FINGER_C2H2_2"/>
    <property type="match status" value="3"/>
</dbReference>
<feature type="region of interest" description="Disordered" evidence="2">
    <location>
        <begin position="354"/>
        <end position="374"/>
    </location>
</feature>
<dbReference type="EMBL" id="BSYR01000130">
    <property type="protein sequence ID" value="GMJ16243.1"/>
    <property type="molecule type" value="Genomic_DNA"/>
</dbReference>